<dbReference type="AlphaFoldDB" id="A0A081NY91"/>
<dbReference type="Pfam" id="PF03969">
    <property type="entry name" value="AFG1_ATPase"/>
    <property type="match status" value="1"/>
</dbReference>
<comment type="caution">
    <text evidence="3">The sequence shown here is derived from an EMBL/GenBank/DDBJ whole genome shotgun (WGS) entry which is preliminary data.</text>
</comment>
<dbReference type="InterPro" id="IPR005654">
    <property type="entry name" value="ATPase_AFG1-like"/>
</dbReference>
<organism evidence="3 4">
    <name type="scientific">Paenibacillus tyrfis</name>
    <dbReference type="NCBI Taxonomy" id="1501230"/>
    <lineage>
        <taxon>Bacteria</taxon>
        <taxon>Bacillati</taxon>
        <taxon>Bacillota</taxon>
        <taxon>Bacilli</taxon>
        <taxon>Bacillales</taxon>
        <taxon>Paenibacillaceae</taxon>
        <taxon>Paenibacillus</taxon>
    </lineage>
</organism>
<dbReference type="GO" id="GO:0006260">
    <property type="term" value="P:DNA replication"/>
    <property type="evidence" value="ECO:0007669"/>
    <property type="project" value="TreeGrafter"/>
</dbReference>
<dbReference type="GO" id="GO:0016887">
    <property type="term" value="F:ATP hydrolysis activity"/>
    <property type="evidence" value="ECO:0007669"/>
    <property type="project" value="InterPro"/>
</dbReference>
<dbReference type="Proteomes" id="UP000028123">
    <property type="component" value="Unassembled WGS sequence"/>
</dbReference>
<dbReference type="SUPFAM" id="SSF52540">
    <property type="entry name" value="P-loop containing nucleoside triphosphate hydrolases"/>
    <property type="match status" value="1"/>
</dbReference>
<sequence length="332" mass="38211">MMQGIQEALGNDILQKIKQRLSTVQTTYSPAYFREQLPELEDMGATDDMIAHSKIPLYERLKQLKECAGCTGYPSCKRPPGMEGTVIRLFPVLPDEENTTAAAYISSCHGTCNEYSHYLREQHWAKLQEFSGKAKQDSYYTFENFPIGPKRQNKDICTAFYDFANNYKPGDETKGIYLHGRAGTFKTWLMLAMVNRLEERRVPVLFIRTDSIFRNFKAYLSRKEEIGPIIERYASVEVLAIDEFAQESPTDFTVDIMFELLNARFTNGLPTFYTSNYAPDNVYMKVVKKLQLEEKVEAIHRRISQGARLAEMIGDSWKLRDVERIGPDSHKS</sequence>
<dbReference type="Gene3D" id="3.40.50.300">
    <property type="entry name" value="P-loop containing nucleotide triphosphate hydrolases"/>
    <property type="match status" value="1"/>
</dbReference>
<evidence type="ECO:0000313" key="4">
    <source>
        <dbReference type="Proteomes" id="UP000028123"/>
    </source>
</evidence>
<evidence type="ECO:0000313" key="3">
    <source>
        <dbReference type="EMBL" id="KEQ23414.1"/>
    </source>
</evidence>
<gene>
    <name evidence="3" type="ORF">ET33_16410</name>
</gene>
<name>A0A081NY91_9BACL</name>
<dbReference type="eggNOG" id="COG1484">
    <property type="taxonomic scope" value="Bacteria"/>
</dbReference>
<evidence type="ECO:0000256" key="2">
    <source>
        <dbReference type="ARBA" id="ARBA00022840"/>
    </source>
</evidence>
<dbReference type="GO" id="GO:0005524">
    <property type="term" value="F:ATP binding"/>
    <property type="evidence" value="ECO:0007669"/>
    <property type="project" value="UniProtKB-KW"/>
</dbReference>
<evidence type="ECO:0008006" key="5">
    <source>
        <dbReference type="Google" id="ProtNLM"/>
    </source>
</evidence>
<keyword evidence="2" id="KW-0067">ATP-binding</keyword>
<protein>
    <recommendedName>
        <fullName evidence="5">ATPase AAA</fullName>
    </recommendedName>
</protein>
<dbReference type="InterPro" id="IPR027417">
    <property type="entry name" value="P-loop_NTPase"/>
</dbReference>
<dbReference type="EMBL" id="JNVM01000022">
    <property type="protein sequence ID" value="KEQ23414.1"/>
    <property type="molecule type" value="Genomic_DNA"/>
</dbReference>
<keyword evidence="4" id="KW-1185">Reference proteome</keyword>
<proteinExistence type="predicted"/>
<dbReference type="OrthoDB" id="9806903at2"/>
<dbReference type="PANTHER" id="PTHR30050:SF4">
    <property type="entry name" value="ATP-BINDING PROTEIN RV3427C IN INSERTION SEQUENCE-RELATED"/>
    <property type="match status" value="1"/>
</dbReference>
<reference evidence="3 4" key="1">
    <citation type="submission" date="2014-06" db="EMBL/GenBank/DDBJ databases">
        <title>Draft genome sequence of Paenibacillus sp. MSt1.</title>
        <authorList>
            <person name="Aw Y.K."/>
            <person name="Ong K.S."/>
            <person name="Gan H.M."/>
            <person name="Lee S.M."/>
        </authorList>
    </citation>
    <scope>NUCLEOTIDE SEQUENCE [LARGE SCALE GENOMIC DNA]</scope>
    <source>
        <strain evidence="3 4">MSt1</strain>
    </source>
</reference>
<accession>A0A081NY91</accession>
<evidence type="ECO:0000256" key="1">
    <source>
        <dbReference type="ARBA" id="ARBA00022741"/>
    </source>
</evidence>
<dbReference type="PANTHER" id="PTHR30050">
    <property type="entry name" value="CHROMOSOMAL REPLICATION INITIATOR PROTEIN DNAA"/>
    <property type="match status" value="1"/>
</dbReference>
<keyword evidence="1" id="KW-0547">Nucleotide-binding</keyword>
<dbReference type="RefSeq" id="WP_036688570.1">
    <property type="nucleotide sequence ID" value="NZ_FYEP01000001.1"/>
</dbReference>